<accession>A0A7K1LSZ2</accession>
<keyword evidence="2" id="KW-1185">Reference proteome</keyword>
<evidence type="ECO:0000313" key="1">
    <source>
        <dbReference type="EMBL" id="MUP43897.1"/>
    </source>
</evidence>
<dbReference type="Proteomes" id="UP000460416">
    <property type="component" value="Unassembled WGS sequence"/>
</dbReference>
<reference evidence="1 2" key="1">
    <citation type="submission" date="2019-07" db="EMBL/GenBank/DDBJ databases">
        <title>Gramella aestuarii sp. nov., isolated from a tidal flat, and emended description of Gramella echinicola.</title>
        <authorList>
            <person name="Liu L."/>
        </authorList>
    </citation>
    <scope>NUCLEOTIDE SEQUENCE [LARGE SCALE GENOMIC DNA]</scope>
    <source>
        <strain evidence="1 2">BS12</strain>
    </source>
</reference>
<evidence type="ECO:0000313" key="2">
    <source>
        <dbReference type="Proteomes" id="UP000460416"/>
    </source>
</evidence>
<gene>
    <name evidence="1" type="ORF">FLP08_15050</name>
</gene>
<dbReference type="AlphaFoldDB" id="A0A7K1LSZ2"/>
<comment type="caution">
    <text evidence="1">The sequence shown here is derived from an EMBL/GenBank/DDBJ whole genome shotgun (WGS) entry which is preliminary data.</text>
</comment>
<dbReference type="OrthoDB" id="1121082at2"/>
<organism evidence="1 2">
    <name type="scientific">Christiangramia aestuarii</name>
    <dbReference type="NCBI Taxonomy" id="1028746"/>
    <lineage>
        <taxon>Bacteria</taxon>
        <taxon>Pseudomonadati</taxon>
        <taxon>Bacteroidota</taxon>
        <taxon>Flavobacteriia</taxon>
        <taxon>Flavobacteriales</taxon>
        <taxon>Flavobacteriaceae</taxon>
        <taxon>Christiangramia</taxon>
    </lineage>
</organism>
<dbReference type="RefSeq" id="WP_156277975.1">
    <property type="nucleotide sequence ID" value="NZ_BAABGI010000007.1"/>
</dbReference>
<name>A0A7K1LSZ2_9FLAO</name>
<sequence>MQKCYVFILVFIAGINFCQSQVLDLRKTPTEHSLKEANQIVKTFFENLKNKDHEANVDFIVENLGGTWDESKKISTKNDYLNKFQIMSIKPPKGVYGDLQGFDIIDQGILPGSDRYFRNTYLGYFEQSVLIFEFRFYVTQNKKVRLNYIGWSEKNPFEYMSTADMLMSRYN</sequence>
<proteinExistence type="predicted"/>
<protein>
    <recommendedName>
        <fullName evidence="3">Nuclear transport factor 2 family protein</fullName>
    </recommendedName>
</protein>
<evidence type="ECO:0008006" key="3">
    <source>
        <dbReference type="Google" id="ProtNLM"/>
    </source>
</evidence>
<dbReference type="EMBL" id="VJVW01000009">
    <property type="protein sequence ID" value="MUP43897.1"/>
    <property type="molecule type" value="Genomic_DNA"/>
</dbReference>